<evidence type="ECO:0000256" key="3">
    <source>
        <dbReference type="ARBA" id="ARBA00022989"/>
    </source>
</evidence>
<feature type="transmembrane region" description="Helical" evidence="5">
    <location>
        <begin position="150"/>
        <end position="183"/>
    </location>
</feature>
<dbReference type="SUPFAM" id="SSF161098">
    <property type="entry name" value="MetI-like"/>
    <property type="match status" value="1"/>
</dbReference>
<gene>
    <name evidence="7" type="ORF">RYS15_09785</name>
</gene>
<dbReference type="PANTHER" id="PTHR43376:SF1">
    <property type="entry name" value="OLIGOPEPTIDE TRANSPORT SYSTEM PERMEASE PROTEIN"/>
    <property type="match status" value="1"/>
</dbReference>
<proteinExistence type="inferred from homology"/>
<evidence type="ECO:0000259" key="6">
    <source>
        <dbReference type="PROSITE" id="PS50928"/>
    </source>
</evidence>
<feature type="transmembrane region" description="Helical" evidence="5">
    <location>
        <begin position="25"/>
        <end position="46"/>
    </location>
</feature>
<keyword evidence="4 5" id="KW-0472">Membrane</keyword>
<feature type="domain" description="ABC transmembrane type-1" evidence="6">
    <location>
        <begin position="115"/>
        <end position="326"/>
    </location>
</feature>
<dbReference type="InterPro" id="IPR000515">
    <property type="entry name" value="MetI-like"/>
</dbReference>
<feature type="transmembrane region" description="Helical" evidence="5">
    <location>
        <begin position="117"/>
        <end position="138"/>
    </location>
</feature>
<evidence type="ECO:0000256" key="1">
    <source>
        <dbReference type="ARBA" id="ARBA00004651"/>
    </source>
</evidence>
<comment type="caution">
    <text evidence="7">The sequence shown here is derived from an EMBL/GenBank/DDBJ whole genome shotgun (WGS) entry which is preliminary data.</text>
</comment>
<dbReference type="PANTHER" id="PTHR43376">
    <property type="entry name" value="OLIGOPEPTIDE TRANSPORT SYSTEM PERMEASE PROTEIN"/>
    <property type="match status" value="1"/>
</dbReference>
<feature type="transmembrane region" description="Helical" evidence="5">
    <location>
        <begin position="276"/>
        <end position="300"/>
    </location>
</feature>
<dbReference type="EMBL" id="JAWIIJ010000006">
    <property type="protein sequence ID" value="MDV2078979.1"/>
    <property type="molecule type" value="Genomic_DNA"/>
</dbReference>
<dbReference type="Pfam" id="PF00528">
    <property type="entry name" value="BPD_transp_1"/>
    <property type="match status" value="1"/>
</dbReference>
<keyword evidence="3 5" id="KW-1133">Transmembrane helix</keyword>
<evidence type="ECO:0000313" key="7">
    <source>
        <dbReference type="EMBL" id="MDV2078979.1"/>
    </source>
</evidence>
<keyword evidence="2 5" id="KW-0812">Transmembrane</keyword>
<dbReference type="Proteomes" id="UP001269819">
    <property type="component" value="Unassembled WGS sequence"/>
</dbReference>
<keyword evidence="8" id="KW-1185">Reference proteome</keyword>
<comment type="subcellular location">
    <subcellularLocation>
        <location evidence="1 5">Cell membrane</location>
        <topology evidence="1 5">Multi-pass membrane protein</topology>
    </subcellularLocation>
</comment>
<reference evidence="7 8" key="1">
    <citation type="submission" date="2023-10" db="EMBL/GenBank/DDBJ databases">
        <title>Characteristics and mechanism of a salt-tolerant marine origin heterotrophic nitrifying- aerobic denitrifying bacteria Marinobacter xestospongiae HN1.</title>
        <authorList>
            <person name="Qi R."/>
        </authorList>
    </citation>
    <scope>NUCLEOTIDE SEQUENCE [LARGE SCALE GENOMIC DNA]</scope>
    <source>
        <strain evidence="7 8">HN1</strain>
    </source>
</reference>
<dbReference type="RefSeq" id="WP_316973637.1">
    <property type="nucleotide sequence ID" value="NZ_JAWIIJ010000006.1"/>
</dbReference>
<evidence type="ECO:0000313" key="8">
    <source>
        <dbReference type="Proteomes" id="UP001269819"/>
    </source>
</evidence>
<keyword evidence="5" id="KW-0813">Transport</keyword>
<sequence length="337" mass="36129">MSFGLLTAVPKAGGHAQIPELLRGFATRLAVFSLLLALTFALPRLLPGDPVELLHSSDLMRELTAAEEQRLYRSMGLEGSWLDQFGGYMAAVLQGNLGYSIQHGAAVSQLLAHALPWTGLLILGAMPIALLIGVTAGIEAGRCPHGPFDLIATGLMTCLSSVPPFAWAILLVLVFGVMWPILPPAGAQSVVPPHGAVQRVVDIAWHAVLPMLSLALHEVARFYFLCRGEAVGLSSRPFIVNARARGLGGLRERIHYYGRNLLPAVLARLSDSVTGLVGTVVFVEIVFSYPGLGGLIYDAIVDRDYVLLQGAVLWLAAFVLLMNWLLDTVVSALARRG</sequence>
<organism evidence="7 8">
    <name type="scientific">Marinobacter xestospongiae</name>
    <dbReference type="NCBI Taxonomy" id="994319"/>
    <lineage>
        <taxon>Bacteria</taxon>
        <taxon>Pseudomonadati</taxon>
        <taxon>Pseudomonadota</taxon>
        <taxon>Gammaproteobacteria</taxon>
        <taxon>Pseudomonadales</taxon>
        <taxon>Marinobacteraceae</taxon>
        <taxon>Marinobacter</taxon>
    </lineage>
</organism>
<accession>A0ABU3VXI0</accession>
<dbReference type="Gene3D" id="1.10.3720.10">
    <property type="entry name" value="MetI-like"/>
    <property type="match status" value="1"/>
</dbReference>
<evidence type="ECO:0000256" key="2">
    <source>
        <dbReference type="ARBA" id="ARBA00022692"/>
    </source>
</evidence>
<comment type="similarity">
    <text evidence="5">Belongs to the binding-protein-dependent transport system permease family.</text>
</comment>
<feature type="transmembrane region" description="Helical" evidence="5">
    <location>
        <begin position="306"/>
        <end position="326"/>
    </location>
</feature>
<evidence type="ECO:0000256" key="5">
    <source>
        <dbReference type="RuleBase" id="RU363032"/>
    </source>
</evidence>
<evidence type="ECO:0000256" key="4">
    <source>
        <dbReference type="ARBA" id="ARBA00023136"/>
    </source>
</evidence>
<dbReference type="PROSITE" id="PS50928">
    <property type="entry name" value="ABC_TM1"/>
    <property type="match status" value="1"/>
</dbReference>
<feature type="transmembrane region" description="Helical" evidence="5">
    <location>
        <begin position="203"/>
        <end position="226"/>
    </location>
</feature>
<name>A0ABU3VXI0_9GAMM</name>
<dbReference type="InterPro" id="IPR035906">
    <property type="entry name" value="MetI-like_sf"/>
</dbReference>
<protein>
    <submittedName>
        <fullName evidence="7">ABC transporter permease</fullName>
    </submittedName>
</protein>